<dbReference type="GO" id="GO:0050071">
    <property type="term" value="F:phosphatidylglycerol lysyltransferase activity"/>
    <property type="evidence" value="ECO:0007669"/>
    <property type="project" value="UniProtKB-EC"/>
</dbReference>
<keyword evidence="5 6" id="KW-0472">Membrane</keyword>
<evidence type="ECO:0000313" key="7">
    <source>
        <dbReference type="EMBL" id="QIL45626.1"/>
    </source>
</evidence>
<keyword evidence="3 6" id="KW-0812">Transmembrane</keyword>
<dbReference type="GO" id="GO:0005886">
    <property type="term" value="C:plasma membrane"/>
    <property type="evidence" value="ECO:0007669"/>
    <property type="project" value="UniProtKB-SubCell"/>
</dbReference>
<evidence type="ECO:0000256" key="3">
    <source>
        <dbReference type="ARBA" id="ARBA00022692"/>
    </source>
</evidence>
<keyword evidence="6" id="KW-0046">Antibiotic resistance</keyword>
<feature type="transmembrane region" description="Helical" evidence="6">
    <location>
        <begin position="44"/>
        <end position="66"/>
    </location>
</feature>
<keyword evidence="2" id="KW-1003">Cell membrane</keyword>
<evidence type="ECO:0000313" key="8">
    <source>
        <dbReference type="Proteomes" id="UP000500890"/>
    </source>
</evidence>
<keyword evidence="6" id="KW-0808">Transferase</keyword>
<dbReference type="Pfam" id="PF03706">
    <property type="entry name" value="LPG_synthase_TM"/>
    <property type="match status" value="1"/>
</dbReference>
<evidence type="ECO:0000256" key="4">
    <source>
        <dbReference type="ARBA" id="ARBA00022989"/>
    </source>
</evidence>
<organism evidence="7 8">
    <name type="scientific">Vagococcus coleopterorum</name>
    <dbReference type="NCBI Taxonomy" id="2714946"/>
    <lineage>
        <taxon>Bacteria</taxon>
        <taxon>Bacillati</taxon>
        <taxon>Bacillota</taxon>
        <taxon>Bacilli</taxon>
        <taxon>Lactobacillales</taxon>
        <taxon>Enterococcaceae</taxon>
        <taxon>Vagococcus</taxon>
    </lineage>
</organism>
<name>A0A6G8AKU8_9ENTE</name>
<keyword evidence="4 6" id="KW-1133">Transmembrane helix</keyword>
<dbReference type="NCBIfam" id="TIGR00374">
    <property type="entry name" value="flippase-like domain"/>
    <property type="match status" value="1"/>
</dbReference>
<feature type="transmembrane region" description="Helical" evidence="6">
    <location>
        <begin position="262"/>
        <end position="284"/>
    </location>
</feature>
<dbReference type="RefSeq" id="WP_166006309.1">
    <property type="nucleotide sequence ID" value="NZ_CP049886.1"/>
</dbReference>
<protein>
    <recommendedName>
        <fullName evidence="6">Phosphatidylglycerol lysyltransferase</fullName>
        <ecNumber evidence="6">2.3.2.3</ecNumber>
    </recommendedName>
    <alternativeName>
        <fullName evidence="6">Lysylphosphatidylglycerol synthase</fullName>
    </alternativeName>
</protein>
<evidence type="ECO:0000256" key="6">
    <source>
        <dbReference type="RuleBase" id="RU363042"/>
    </source>
</evidence>
<comment type="similarity">
    <text evidence="6">Belongs to the LPG synthase family.</text>
</comment>
<feature type="transmembrane region" description="Helical" evidence="6">
    <location>
        <begin position="305"/>
        <end position="330"/>
    </location>
</feature>
<reference evidence="7 8" key="1">
    <citation type="submission" date="2020-03" db="EMBL/GenBank/DDBJ databases">
        <title>Vagococcus sp. nov., isolated from beetles.</title>
        <authorList>
            <person name="Hyun D.-W."/>
            <person name="Bae J.-W."/>
        </authorList>
    </citation>
    <scope>NUCLEOTIDE SEQUENCE [LARGE SCALE GENOMIC DNA]</scope>
    <source>
        <strain evidence="7 8">HDW17A</strain>
    </source>
</reference>
<dbReference type="GO" id="GO:0006629">
    <property type="term" value="P:lipid metabolic process"/>
    <property type="evidence" value="ECO:0007669"/>
    <property type="project" value="UniProtKB-KW"/>
</dbReference>
<sequence>MNRKNRMYLIIASLLGVVVLGYQISRISLTSFFAELGNMKFGWLAVAVVCMLLRWVFEAIILQGLLKRRQGHYSFKNAMRVPLIEHLFNAITPFSTGGQPAQLLVLAKTGVDAGVAGSVCLMKFVVYQVMIVLNFIGCMIFGFQMIANEMRELSFFVVLGFGLNLIVVVVLLMLMYCYPLTSWLVDKTLKLLARFMSAEKLDKLAIETKEKMANFHEESQYMRKEPKVIGRAVFFTFVELVFYYLVPYFILLGLGVENVNPFQVIIFHAFIILVISLFPIPGGAGGAEYSFNLMFGTFMMTSSKMVVAVVLWRIITMYMGMVLGVIAMWVKPDMPEKIEQ</sequence>
<gene>
    <name evidence="6" type="primary">mprF</name>
    <name evidence="7" type="ORF">G7081_00255</name>
</gene>
<dbReference type="InterPro" id="IPR022791">
    <property type="entry name" value="L-PG_synthase/AglD"/>
</dbReference>
<dbReference type="EC" id="2.3.2.3" evidence="6"/>
<accession>A0A6G8AKU8</accession>
<proteinExistence type="inferred from homology"/>
<comment type="subcellular location">
    <subcellularLocation>
        <location evidence="1 6">Cell membrane</location>
        <topology evidence="1 6">Multi-pass membrane protein</topology>
    </subcellularLocation>
</comment>
<dbReference type="PANTHER" id="PTHR37693">
    <property type="entry name" value="PHOSPHATIDYLGLYCEROL LYSYLTRANSFERASE"/>
    <property type="match status" value="1"/>
</dbReference>
<feature type="transmembrane region" description="Helical" evidence="6">
    <location>
        <begin position="7"/>
        <end position="24"/>
    </location>
</feature>
<feature type="transmembrane region" description="Helical" evidence="6">
    <location>
        <begin position="153"/>
        <end position="178"/>
    </location>
</feature>
<evidence type="ECO:0000256" key="1">
    <source>
        <dbReference type="ARBA" id="ARBA00004651"/>
    </source>
</evidence>
<keyword evidence="6" id="KW-0443">Lipid metabolism</keyword>
<feature type="transmembrane region" description="Helical" evidence="6">
    <location>
        <begin position="124"/>
        <end position="147"/>
    </location>
</feature>
<evidence type="ECO:0000256" key="5">
    <source>
        <dbReference type="ARBA" id="ARBA00023136"/>
    </source>
</evidence>
<dbReference type="EMBL" id="CP049886">
    <property type="protein sequence ID" value="QIL45626.1"/>
    <property type="molecule type" value="Genomic_DNA"/>
</dbReference>
<keyword evidence="8" id="KW-1185">Reference proteome</keyword>
<dbReference type="GO" id="GO:0046677">
    <property type="term" value="P:response to antibiotic"/>
    <property type="evidence" value="ECO:0007669"/>
    <property type="project" value="UniProtKB-KW"/>
</dbReference>
<dbReference type="KEGG" id="vah:G7081_00255"/>
<dbReference type="AlphaFoldDB" id="A0A6G8AKU8"/>
<comment type="function">
    <text evidence="6">Catalyzes the transfer of a lysyl group from L-lysyl-tRNA(Lys) to membrane-bound phosphatidylglycerol (PG), which produces lysylphosphatidylglycerol (LPG), a major component of the bacterial membrane with a positive net charge. LPG synthesis contributes to bacterial virulence as it is involved in the resistance mechanism against cationic antimicrobial peptides (CAMP) produces by the host's immune system (defensins, cathelicidins) and by the competing microorganisms.</text>
</comment>
<dbReference type="Proteomes" id="UP000500890">
    <property type="component" value="Chromosome"/>
</dbReference>
<dbReference type="PANTHER" id="PTHR37693:SF1">
    <property type="entry name" value="INTEGRAL MEMBRANE PROTEIN"/>
    <property type="match status" value="1"/>
</dbReference>
<comment type="catalytic activity">
    <reaction evidence="6">
        <text>L-lysyl-tRNA(Lys) + a 1,2-diacyl-sn-glycero-3-phospho-(1'-sn-glycerol) = a 1,2-diacyl-sn-glycero-3-phospho-1'-(3'-O-L-lysyl)-sn-glycerol + tRNA(Lys)</text>
        <dbReference type="Rhea" id="RHEA:10668"/>
        <dbReference type="Rhea" id="RHEA-COMP:9696"/>
        <dbReference type="Rhea" id="RHEA-COMP:9697"/>
        <dbReference type="ChEBI" id="CHEBI:64716"/>
        <dbReference type="ChEBI" id="CHEBI:75792"/>
        <dbReference type="ChEBI" id="CHEBI:78442"/>
        <dbReference type="ChEBI" id="CHEBI:78529"/>
        <dbReference type="EC" id="2.3.2.3"/>
    </reaction>
</comment>
<evidence type="ECO:0000256" key="2">
    <source>
        <dbReference type="ARBA" id="ARBA00022475"/>
    </source>
</evidence>
<feature type="transmembrane region" description="Helical" evidence="6">
    <location>
        <begin position="232"/>
        <end position="256"/>
    </location>
</feature>